<dbReference type="InterPro" id="IPR051021">
    <property type="entry name" value="Mito_Ser/Thr_phosphatase"/>
</dbReference>
<dbReference type="PANTHER" id="PTHR20935">
    <property type="entry name" value="PHOSPHOGLYCERATE MUTASE-RELATED"/>
    <property type="match status" value="1"/>
</dbReference>
<dbReference type="PANTHER" id="PTHR20935:SF1">
    <property type="entry name" value="SLL1549 PROTEIN"/>
    <property type="match status" value="1"/>
</dbReference>
<sequence length="169" mass="18964">MPSPTPLTLFLLRHGQANKQGTTDFERSLTPHGQQQAISQGKLLKNIASKIDVILCSAASRTQETLQFLNLNTVSSRVTVSKDLYLADTQTLLKYTHHVEQGDTVLIIGHNPGLHQFAYDLLAPTTKNNDAQHLLSISFPTCALAKIEFSCQYWFEIDFYKGRLSEYHS</sequence>
<accession>A0ABT6Q2K1</accession>
<keyword evidence="1" id="KW-0378">Hydrolase</keyword>
<protein>
    <submittedName>
        <fullName evidence="2">Histidine phosphatase family protein</fullName>
    </submittedName>
</protein>
<dbReference type="RefSeq" id="WP_281447844.1">
    <property type="nucleotide sequence ID" value="NZ_JASBAO010000001.1"/>
</dbReference>
<evidence type="ECO:0000313" key="2">
    <source>
        <dbReference type="EMBL" id="MDI2090719.1"/>
    </source>
</evidence>
<dbReference type="Pfam" id="PF00300">
    <property type="entry name" value="His_Phos_1"/>
    <property type="match status" value="1"/>
</dbReference>
<organism evidence="2 3">
    <name type="scientific">Commensalibacter oyaizuii</name>
    <dbReference type="NCBI Taxonomy" id="3043873"/>
    <lineage>
        <taxon>Bacteria</taxon>
        <taxon>Pseudomonadati</taxon>
        <taxon>Pseudomonadota</taxon>
        <taxon>Alphaproteobacteria</taxon>
        <taxon>Acetobacterales</taxon>
        <taxon>Acetobacteraceae</taxon>
    </lineage>
</organism>
<proteinExistence type="predicted"/>
<dbReference type="Proteomes" id="UP001431634">
    <property type="component" value="Unassembled WGS sequence"/>
</dbReference>
<dbReference type="EMBL" id="JASBAO010000001">
    <property type="protein sequence ID" value="MDI2090719.1"/>
    <property type="molecule type" value="Genomic_DNA"/>
</dbReference>
<comment type="caution">
    <text evidence="2">The sequence shown here is derived from an EMBL/GenBank/DDBJ whole genome shotgun (WGS) entry which is preliminary data.</text>
</comment>
<evidence type="ECO:0000313" key="3">
    <source>
        <dbReference type="Proteomes" id="UP001431634"/>
    </source>
</evidence>
<evidence type="ECO:0000256" key="1">
    <source>
        <dbReference type="ARBA" id="ARBA00022801"/>
    </source>
</evidence>
<name>A0ABT6Q2K1_9PROT</name>
<dbReference type="InterPro" id="IPR013078">
    <property type="entry name" value="His_Pase_superF_clade-1"/>
</dbReference>
<dbReference type="Gene3D" id="3.40.50.1240">
    <property type="entry name" value="Phosphoglycerate mutase-like"/>
    <property type="match status" value="1"/>
</dbReference>
<reference evidence="2" key="1">
    <citation type="submission" date="2023-05" db="EMBL/GenBank/DDBJ databases">
        <title>Whole genome sequence of Commensalibacter sp.</title>
        <authorList>
            <person name="Charoenyingcharoen P."/>
            <person name="Yukphan P."/>
        </authorList>
    </citation>
    <scope>NUCLEOTIDE SEQUENCE</scope>
    <source>
        <strain evidence="2">TBRC 16381</strain>
    </source>
</reference>
<dbReference type="CDD" id="cd07067">
    <property type="entry name" value="HP_PGM_like"/>
    <property type="match status" value="1"/>
</dbReference>
<gene>
    <name evidence="2" type="ORF">QJV27_04850</name>
</gene>
<dbReference type="SUPFAM" id="SSF53254">
    <property type="entry name" value="Phosphoglycerate mutase-like"/>
    <property type="match status" value="1"/>
</dbReference>
<keyword evidence="3" id="KW-1185">Reference proteome</keyword>
<dbReference type="InterPro" id="IPR029033">
    <property type="entry name" value="His_PPase_superfam"/>
</dbReference>